<dbReference type="AlphaFoldDB" id="A0A1I8F2K9"/>
<dbReference type="Gene3D" id="2.130.10.10">
    <property type="entry name" value="YVTN repeat-like/Quinoprotein amine dehydrogenase"/>
    <property type="match status" value="1"/>
</dbReference>
<dbReference type="InterPro" id="IPR019775">
    <property type="entry name" value="WD40_repeat_CS"/>
</dbReference>
<name>A0A1I8F2K9_9PLAT</name>
<dbReference type="PANTHER" id="PTHR44040">
    <property type="entry name" value="RETINOBLASTOMA-BINDING PROTEIN 5"/>
    <property type="match status" value="1"/>
</dbReference>
<feature type="compositionally biased region" description="Basic and acidic residues" evidence="6">
    <location>
        <begin position="52"/>
        <end position="61"/>
    </location>
</feature>
<evidence type="ECO:0000313" key="7">
    <source>
        <dbReference type="Proteomes" id="UP000095280"/>
    </source>
</evidence>
<dbReference type="PANTHER" id="PTHR44040:SF1">
    <property type="entry name" value="RETINOBLASTOMA-BINDING PROTEIN 5"/>
    <property type="match status" value="1"/>
</dbReference>
<evidence type="ECO:0000256" key="1">
    <source>
        <dbReference type="ARBA" id="ARBA00004123"/>
    </source>
</evidence>
<evidence type="ECO:0000256" key="5">
    <source>
        <dbReference type="PROSITE-ProRule" id="PRU00221"/>
    </source>
</evidence>
<dbReference type="InterPro" id="IPR011047">
    <property type="entry name" value="Quinoprotein_ADH-like_sf"/>
</dbReference>
<protein>
    <submittedName>
        <fullName evidence="8">WD_REPEATS_REGION domain-containing protein</fullName>
    </submittedName>
</protein>
<feature type="region of interest" description="Disordered" evidence="6">
    <location>
        <begin position="362"/>
        <end position="395"/>
    </location>
</feature>
<sequence>MNLELLESFHKNYPEENDGVRLLRRDLRLQQVRHLAGRRLQRWPRGDLGLPDPRHRQDHHGARASPSAPWSRDSKKLLTASTDNTVALWDVLSGECDKVFRFPSPVLNLTDFTCPFPELPFTPEQPAAAGVCPMRHPPVLVDAETGSHSCLPPDEEGEFSTAAAFNSRGDHVYVGNSRGRVAVYQVGWVAVYQTRTLRQVAAFRATPATSRAKQRNFLLNCSDRIVRVYSCDIVLEARRNQEVEPLQKLKSNLPLPVTIPQDLVTGNHWRKCCFSGDGEFVCAGSMKAHSIYIWDRIGGAMVKMLQGTKGETLLDVVWHPLRPIICSISNGLVTVWSQSQVQNWSAFAPDFKELDENVEYEERESEFDLSDEDAEPKAAAVPSASNSDEEVDVERCEPVQALLSSDEEADPDMLLFLPVAPRGDLPLRGLAEQNDSLSLSL</sequence>
<dbReference type="InterPro" id="IPR037850">
    <property type="entry name" value="RBBP5/Swd1"/>
</dbReference>
<dbReference type="SMART" id="SM00320">
    <property type="entry name" value="WD40"/>
    <property type="match status" value="3"/>
</dbReference>
<evidence type="ECO:0000256" key="3">
    <source>
        <dbReference type="ARBA" id="ARBA00022737"/>
    </source>
</evidence>
<evidence type="ECO:0000256" key="4">
    <source>
        <dbReference type="ARBA" id="ARBA00023242"/>
    </source>
</evidence>
<dbReference type="InterPro" id="IPR015943">
    <property type="entry name" value="WD40/YVTN_repeat-like_dom_sf"/>
</dbReference>
<dbReference type="InterPro" id="IPR001680">
    <property type="entry name" value="WD40_rpt"/>
</dbReference>
<dbReference type="PROSITE" id="PS50082">
    <property type="entry name" value="WD_REPEATS_2"/>
    <property type="match status" value="1"/>
</dbReference>
<keyword evidence="3" id="KW-0677">Repeat</keyword>
<reference evidence="8" key="1">
    <citation type="submission" date="2016-11" db="UniProtKB">
        <authorList>
            <consortium name="WormBaseParasite"/>
        </authorList>
    </citation>
    <scope>IDENTIFICATION</scope>
</reference>
<feature type="compositionally biased region" description="Acidic residues" evidence="6">
    <location>
        <begin position="362"/>
        <end position="374"/>
    </location>
</feature>
<dbReference type="SUPFAM" id="SSF50998">
    <property type="entry name" value="Quinoprotein alcohol dehydrogenase-like"/>
    <property type="match status" value="1"/>
</dbReference>
<dbReference type="Pfam" id="PF00400">
    <property type="entry name" value="WD40"/>
    <property type="match status" value="1"/>
</dbReference>
<dbReference type="WBParaSite" id="maker-unitig_13545-snap-gene-0.1-mRNA-1">
    <property type="protein sequence ID" value="maker-unitig_13545-snap-gene-0.1-mRNA-1"/>
    <property type="gene ID" value="maker-unitig_13545-snap-gene-0.1"/>
</dbReference>
<comment type="subcellular location">
    <subcellularLocation>
        <location evidence="1">Nucleus</location>
    </subcellularLocation>
</comment>
<dbReference type="PROSITE" id="PS00678">
    <property type="entry name" value="WD_REPEATS_1"/>
    <property type="match status" value="1"/>
</dbReference>
<dbReference type="GO" id="GO:0048188">
    <property type="term" value="C:Set1C/COMPASS complex"/>
    <property type="evidence" value="ECO:0007669"/>
    <property type="project" value="InterPro"/>
</dbReference>
<organism evidence="7 8">
    <name type="scientific">Macrostomum lignano</name>
    <dbReference type="NCBI Taxonomy" id="282301"/>
    <lineage>
        <taxon>Eukaryota</taxon>
        <taxon>Metazoa</taxon>
        <taxon>Spiralia</taxon>
        <taxon>Lophotrochozoa</taxon>
        <taxon>Platyhelminthes</taxon>
        <taxon>Rhabditophora</taxon>
        <taxon>Macrostomorpha</taxon>
        <taxon>Macrostomida</taxon>
        <taxon>Macrostomidae</taxon>
        <taxon>Macrostomum</taxon>
    </lineage>
</organism>
<keyword evidence="2 5" id="KW-0853">WD repeat</keyword>
<keyword evidence="7" id="KW-1185">Reference proteome</keyword>
<evidence type="ECO:0000256" key="2">
    <source>
        <dbReference type="ARBA" id="ARBA00022574"/>
    </source>
</evidence>
<accession>A0A1I8F2K9</accession>
<feature type="repeat" description="WD" evidence="5">
    <location>
        <begin position="70"/>
        <end position="99"/>
    </location>
</feature>
<feature type="region of interest" description="Disordered" evidence="6">
    <location>
        <begin position="43"/>
        <end position="74"/>
    </location>
</feature>
<proteinExistence type="predicted"/>
<evidence type="ECO:0000256" key="6">
    <source>
        <dbReference type="SAM" id="MobiDB-lite"/>
    </source>
</evidence>
<evidence type="ECO:0000313" key="8">
    <source>
        <dbReference type="WBParaSite" id="maker-unitig_13545-snap-gene-0.1-mRNA-1"/>
    </source>
</evidence>
<dbReference type="Proteomes" id="UP000095280">
    <property type="component" value="Unplaced"/>
</dbReference>
<keyword evidence="4" id="KW-0539">Nucleus</keyword>